<dbReference type="Pfam" id="PF10003">
    <property type="entry name" value="DUF2244"/>
    <property type="match status" value="1"/>
</dbReference>
<proteinExistence type="predicted"/>
<dbReference type="InterPro" id="IPR019253">
    <property type="entry name" value="DUF2244_TM"/>
</dbReference>
<evidence type="ECO:0000313" key="5">
    <source>
        <dbReference type="Proteomes" id="UP000439591"/>
    </source>
</evidence>
<organism evidence="2 5">
    <name type="scientific">Zhongshania aliphaticivorans</name>
    <dbReference type="NCBI Taxonomy" id="1470434"/>
    <lineage>
        <taxon>Bacteria</taxon>
        <taxon>Pseudomonadati</taxon>
        <taxon>Pseudomonadota</taxon>
        <taxon>Gammaproteobacteria</taxon>
        <taxon>Cellvibrionales</taxon>
        <taxon>Spongiibacteraceae</taxon>
        <taxon>Zhongshania</taxon>
    </lineage>
</organism>
<evidence type="ECO:0008006" key="6">
    <source>
        <dbReference type="Google" id="ProtNLM"/>
    </source>
</evidence>
<protein>
    <recommendedName>
        <fullName evidence="6">DUF2244 domain-containing protein</fullName>
    </recommendedName>
</protein>
<keyword evidence="1" id="KW-1133">Transmembrane helix</keyword>
<dbReference type="OrthoDB" id="7062615at2"/>
<dbReference type="EMBL" id="CACSIK010000001">
    <property type="protein sequence ID" value="CAA0086280.1"/>
    <property type="molecule type" value="Genomic_DNA"/>
</dbReference>
<name>A0A5S9MQD9_9GAMM</name>
<sequence length="167" mass="19047">MIKVHSDTQSAEITLRPNCSASWHQNHRIIVSIAAVNGLLSSGFIAAGAWLVIPIIIIETLLMWLLMRCVFHRLQIQQIVSLNAQFLSIDIGHHRREQAWLWPRNTSCVLVSLQAHPWDPLKISLSHCGRQVLIGEFLNKEDSHLLLNALRQHLPVRHYSPETSIHI</sequence>
<feature type="transmembrane region" description="Helical" evidence="1">
    <location>
        <begin position="44"/>
        <end position="66"/>
    </location>
</feature>
<evidence type="ECO:0000313" key="2">
    <source>
        <dbReference type="EMBL" id="CAA0079121.1"/>
    </source>
</evidence>
<dbReference type="Proteomes" id="UP000439591">
    <property type="component" value="Unassembled WGS sequence"/>
</dbReference>
<dbReference type="EMBL" id="CACSIM010000001">
    <property type="protein sequence ID" value="CAA0079121.1"/>
    <property type="molecule type" value="Genomic_DNA"/>
</dbReference>
<keyword evidence="1" id="KW-0812">Transmembrane</keyword>
<reference evidence="4 5" key="1">
    <citation type="submission" date="2019-11" db="EMBL/GenBank/DDBJ databases">
        <authorList>
            <person name="Holert J."/>
        </authorList>
    </citation>
    <scope>NUCLEOTIDE SEQUENCE [LARGE SCALE GENOMIC DNA]</scope>
    <source>
        <strain evidence="2">BC3_2A</strain>
        <strain evidence="3">SB11_1A</strain>
    </source>
</reference>
<dbReference type="RefSeq" id="WP_159267652.1">
    <property type="nucleotide sequence ID" value="NZ_CACSIK010000001.1"/>
</dbReference>
<keyword evidence="4" id="KW-1185">Reference proteome</keyword>
<evidence type="ECO:0000256" key="1">
    <source>
        <dbReference type="SAM" id="Phobius"/>
    </source>
</evidence>
<accession>A0A5S9MQD9</accession>
<dbReference type="AlphaFoldDB" id="A0A5S9MQD9"/>
<dbReference type="Proteomes" id="UP000435877">
    <property type="component" value="Unassembled WGS sequence"/>
</dbReference>
<gene>
    <name evidence="3" type="ORF">IHBHHGIJ_01005</name>
    <name evidence="2" type="ORF">KFEGEMFD_00146</name>
</gene>
<keyword evidence="1" id="KW-0472">Membrane</keyword>
<evidence type="ECO:0000313" key="3">
    <source>
        <dbReference type="EMBL" id="CAA0086280.1"/>
    </source>
</evidence>
<evidence type="ECO:0000313" key="4">
    <source>
        <dbReference type="Proteomes" id="UP000435877"/>
    </source>
</evidence>